<organism evidence="5 6">
    <name type="scientific">Bdellovibrio bacteriovorus</name>
    <dbReference type="NCBI Taxonomy" id="959"/>
    <lineage>
        <taxon>Bacteria</taxon>
        <taxon>Pseudomonadati</taxon>
        <taxon>Bdellovibrionota</taxon>
        <taxon>Bdellovibrionia</taxon>
        <taxon>Bdellovibrionales</taxon>
        <taxon>Pseudobdellovibrionaceae</taxon>
        <taxon>Bdellovibrio</taxon>
    </lineage>
</organism>
<dbReference type="InterPro" id="IPR011991">
    <property type="entry name" value="ArsR-like_HTH"/>
</dbReference>
<protein>
    <recommendedName>
        <fullName evidence="4">HTH asnC-type domain-containing protein</fullName>
    </recommendedName>
</protein>
<proteinExistence type="predicted"/>
<evidence type="ECO:0000256" key="2">
    <source>
        <dbReference type="ARBA" id="ARBA00023125"/>
    </source>
</evidence>
<reference evidence="5 6" key="1">
    <citation type="submission" date="2016-03" db="EMBL/GenBank/DDBJ databases">
        <authorList>
            <person name="Ploux O."/>
        </authorList>
    </citation>
    <scope>NUCLEOTIDE SEQUENCE [LARGE SCALE GENOMIC DNA]</scope>
    <source>
        <strain evidence="5 6">EC13</strain>
    </source>
</reference>
<dbReference type="PRINTS" id="PR00033">
    <property type="entry name" value="HTHASNC"/>
</dbReference>
<dbReference type="InterPro" id="IPR036390">
    <property type="entry name" value="WH_DNA-bd_sf"/>
</dbReference>
<dbReference type="InterPro" id="IPR036388">
    <property type="entry name" value="WH-like_DNA-bd_sf"/>
</dbReference>
<dbReference type="Gene3D" id="1.10.10.10">
    <property type="entry name" value="Winged helix-like DNA-binding domain superfamily/Winged helix DNA-binding domain"/>
    <property type="match status" value="1"/>
</dbReference>
<dbReference type="RefSeq" id="WP_063205302.1">
    <property type="nucleotide sequence ID" value="NZ_LUKD01000001.1"/>
</dbReference>
<dbReference type="EMBL" id="LUKD01000001">
    <property type="protein sequence ID" value="KYG68609.1"/>
    <property type="molecule type" value="Genomic_DNA"/>
</dbReference>
<dbReference type="PANTHER" id="PTHR30154">
    <property type="entry name" value="LEUCINE-RESPONSIVE REGULATORY PROTEIN"/>
    <property type="match status" value="1"/>
</dbReference>
<dbReference type="Pfam" id="PF13404">
    <property type="entry name" value="HTH_AsnC-type"/>
    <property type="match status" value="1"/>
</dbReference>
<keyword evidence="3" id="KW-0804">Transcription</keyword>
<dbReference type="SMART" id="SM00344">
    <property type="entry name" value="HTH_ASNC"/>
    <property type="match status" value="1"/>
</dbReference>
<comment type="caution">
    <text evidence="5">The sequence shown here is derived from an EMBL/GenBank/DDBJ whole genome shotgun (WGS) entry which is preliminary data.</text>
</comment>
<dbReference type="PANTHER" id="PTHR30154:SF53">
    <property type="entry name" value="HTH-TYPE TRANSCRIPTIONAL REGULATOR LRPC"/>
    <property type="match status" value="1"/>
</dbReference>
<sequence>MTLDDVDRKILSLLKEDARLQYAEIGKKVNLSAPAVHARVKKMETNGIIKRYTIDMEPEPLGASLCAFVRIAKSKGTSASIAHHFKKIKQIEECHGVAGEDCIYIKLRTQSTNELSKLIDEIRSIEGVDRTITVVVLETHFERGLQA</sequence>
<dbReference type="GO" id="GO:0006355">
    <property type="term" value="P:regulation of DNA-templated transcription"/>
    <property type="evidence" value="ECO:0007669"/>
    <property type="project" value="UniProtKB-ARBA"/>
</dbReference>
<evidence type="ECO:0000313" key="5">
    <source>
        <dbReference type="EMBL" id="KYG68609.1"/>
    </source>
</evidence>
<dbReference type="AlphaFoldDB" id="A0A162GP32"/>
<dbReference type="InterPro" id="IPR011008">
    <property type="entry name" value="Dimeric_a/b-barrel"/>
</dbReference>
<dbReference type="CDD" id="cd00090">
    <property type="entry name" value="HTH_ARSR"/>
    <property type="match status" value="1"/>
</dbReference>
<evidence type="ECO:0000256" key="1">
    <source>
        <dbReference type="ARBA" id="ARBA00023015"/>
    </source>
</evidence>
<feature type="domain" description="HTH asnC-type" evidence="4">
    <location>
        <begin position="3"/>
        <end position="64"/>
    </location>
</feature>
<evidence type="ECO:0000313" key="6">
    <source>
        <dbReference type="Proteomes" id="UP000075799"/>
    </source>
</evidence>
<dbReference type="Gene3D" id="3.30.70.920">
    <property type="match status" value="1"/>
</dbReference>
<dbReference type="InterPro" id="IPR019888">
    <property type="entry name" value="Tscrpt_reg_AsnC-like"/>
</dbReference>
<dbReference type="GO" id="GO:0043200">
    <property type="term" value="P:response to amino acid"/>
    <property type="evidence" value="ECO:0007669"/>
    <property type="project" value="TreeGrafter"/>
</dbReference>
<dbReference type="InterPro" id="IPR000485">
    <property type="entry name" value="AsnC-type_HTH_dom"/>
</dbReference>
<dbReference type="InterPro" id="IPR019887">
    <property type="entry name" value="Tscrpt_reg_AsnC/Lrp_C"/>
</dbReference>
<dbReference type="Pfam" id="PF01037">
    <property type="entry name" value="AsnC_trans_reg"/>
    <property type="match status" value="1"/>
</dbReference>
<evidence type="ECO:0000259" key="4">
    <source>
        <dbReference type="PROSITE" id="PS50956"/>
    </source>
</evidence>
<dbReference type="GO" id="GO:0043565">
    <property type="term" value="F:sequence-specific DNA binding"/>
    <property type="evidence" value="ECO:0007669"/>
    <property type="project" value="InterPro"/>
</dbReference>
<dbReference type="SUPFAM" id="SSF54909">
    <property type="entry name" value="Dimeric alpha+beta barrel"/>
    <property type="match status" value="1"/>
</dbReference>
<dbReference type="FunFam" id="1.10.10.10:FF:000186">
    <property type="entry name" value="AsnC family transcriptional regulator"/>
    <property type="match status" value="1"/>
</dbReference>
<keyword evidence="2" id="KW-0238">DNA-binding</keyword>
<accession>A0A162GP32</accession>
<dbReference type="GO" id="GO:0005829">
    <property type="term" value="C:cytosol"/>
    <property type="evidence" value="ECO:0007669"/>
    <property type="project" value="TreeGrafter"/>
</dbReference>
<dbReference type="Proteomes" id="UP000075799">
    <property type="component" value="Unassembled WGS sequence"/>
</dbReference>
<name>A0A162GP32_BDEBC</name>
<evidence type="ECO:0000256" key="3">
    <source>
        <dbReference type="ARBA" id="ARBA00023163"/>
    </source>
</evidence>
<gene>
    <name evidence="5" type="ORF">AZI87_05055</name>
</gene>
<dbReference type="PROSITE" id="PS50956">
    <property type="entry name" value="HTH_ASNC_2"/>
    <property type="match status" value="1"/>
</dbReference>
<keyword evidence="1" id="KW-0805">Transcription regulation</keyword>
<dbReference type="SUPFAM" id="SSF46785">
    <property type="entry name" value="Winged helix' DNA-binding domain"/>
    <property type="match status" value="1"/>
</dbReference>